<protein>
    <recommendedName>
        <fullName evidence="1">Ferric siderophore reductase C-terminal domain-containing protein</fullName>
    </recommendedName>
</protein>
<dbReference type="Proteomes" id="UP001500724">
    <property type="component" value="Unassembled WGS sequence"/>
</dbReference>
<gene>
    <name evidence="2" type="ORF">GCM10009535_02310</name>
</gene>
<accession>A0ABN1H7N0</accession>
<dbReference type="EMBL" id="BAAAGU010000002">
    <property type="protein sequence ID" value="GAA0630475.1"/>
    <property type="molecule type" value="Genomic_DNA"/>
</dbReference>
<evidence type="ECO:0000313" key="2">
    <source>
        <dbReference type="EMBL" id="GAA0630475.1"/>
    </source>
</evidence>
<evidence type="ECO:0000313" key="3">
    <source>
        <dbReference type="Proteomes" id="UP001500724"/>
    </source>
</evidence>
<dbReference type="InterPro" id="IPR024726">
    <property type="entry name" value="FhuF_C"/>
</dbReference>
<name>A0ABN1H7N0_9ACTN</name>
<reference evidence="2 3" key="1">
    <citation type="journal article" date="2019" name="Int. J. Syst. Evol. Microbiol.">
        <title>The Global Catalogue of Microorganisms (GCM) 10K type strain sequencing project: providing services to taxonomists for standard genome sequencing and annotation.</title>
        <authorList>
            <consortium name="The Broad Institute Genomics Platform"/>
            <consortium name="The Broad Institute Genome Sequencing Center for Infectious Disease"/>
            <person name="Wu L."/>
            <person name="Ma J."/>
        </authorList>
    </citation>
    <scope>NUCLEOTIDE SEQUENCE [LARGE SCALE GENOMIC DNA]</scope>
    <source>
        <strain evidence="2 3">JCM 10367</strain>
    </source>
</reference>
<organism evidence="2 3">
    <name type="scientific">Streptomyces thermocarboxydovorans</name>
    <dbReference type="NCBI Taxonomy" id="59298"/>
    <lineage>
        <taxon>Bacteria</taxon>
        <taxon>Bacillati</taxon>
        <taxon>Actinomycetota</taxon>
        <taxon>Actinomycetes</taxon>
        <taxon>Kitasatosporales</taxon>
        <taxon>Streptomycetaceae</taxon>
        <taxon>Streptomyces</taxon>
    </lineage>
</organism>
<evidence type="ECO:0000259" key="1">
    <source>
        <dbReference type="Pfam" id="PF11575"/>
    </source>
</evidence>
<proteinExistence type="predicted"/>
<sequence>METTAPWHRIPALGPYFAATCGEHPDPEGFQPLTLLYGDADVLGERVREVARRMGTDQTRVAASTFQLGLAARLWSVALASAAFTGTVPDLDPARLWWRMPPTGPVDLWLPAPRALPSRPAAALLDAVALRNLDPLNTAVRRLCGLSPHVLRGNSASALVGALRVLLGHAPPRPATDLVRTLLDREPLAGAGILTVTDGGALSFRRRSCCLYYRVPGGGLCGDCVLTGRSAPPDTGCQEPT</sequence>
<keyword evidence="3" id="KW-1185">Reference proteome</keyword>
<feature type="domain" description="Ferric siderophore reductase C-terminal" evidence="1">
    <location>
        <begin position="206"/>
        <end position="226"/>
    </location>
</feature>
<comment type="caution">
    <text evidence="2">The sequence shown here is derived from an EMBL/GenBank/DDBJ whole genome shotgun (WGS) entry which is preliminary data.</text>
</comment>
<dbReference type="Pfam" id="PF11575">
    <property type="entry name" value="FhuF_C"/>
    <property type="match status" value="1"/>
</dbReference>
<dbReference type="RefSeq" id="WP_343997371.1">
    <property type="nucleotide sequence ID" value="NZ_BAAAGU010000002.1"/>
</dbReference>